<gene>
    <name evidence="1" type="ORF">CEY02_19060</name>
</gene>
<proteinExistence type="predicted"/>
<name>A0A2A5INK1_BACPU</name>
<organism evidence="1 2">
    <name type="scientific">Bacillus pumilus</name>
    <name type="common">Bacillus mesentericus</name>
    <dbReference type="NCBI Taxonomy" id="1408"/>
    <lineage>
        <taxon>Bacteria</taxon>
        <taxon>Bacillati</taxon>
        <taxon>Bacillota</taxon>
        <taxon>Bacilli</taxon>
        <taxon>Bacillales</taxon>
        <taxon>Bacillaceae</taxon>
        <taxon>Bacillus</taxon>
    </lineage>
</organism>
<evidence type="ECO:0000313" key="1">
    <source>
        <dbReference type="EMBL" id="PCK18301.1"/>
    </source>
</evidence>
<dbReference type="EMBL" id="NKHG01000119">
    <property type="protein sequence ID" value="PCK18301.1"/>
    <property type="molecule type" value="Genomic_DNA"/>
</dbReference>
<dbReference type="Proteomes" id="UP000228754">
    <property type="component" value="Unassembled WGS sequence"/>
</dbReference>
<protein>
    <submittedName>
        <fullName evidence="1">Uncharacterized protein</fullName>
    </submittedName>
</protein>
<dbReference type="OrthoDB" id="2888528at2"/>
<accession>A0A2A5INK1</accession>
<reference evidence="1 2" key="1">
    <citation type="submission" date="2017-06" db="EMBL/GenBank/DDBJ databases">
        <title>Draft Genome Sequence of Bacillus sp Strain 36R Isolated from saline sediment at Atanasia, Sonora, Mexico.</title>
        <authorList>
            <person name="Sanchez Diaz R."/>
            <person name="Quiroz Macias M.E."/>
            <person name="Ibarra Gamez J.C."/>
            <person name="Enciso Ibarra J."/>
            <person name="Gomez Gil B."/>
            <person name="Galaviz Silva L."/>
        </authorList>
    </citation>
    <scope>NUCLEOTIDE SEQUENCE [LARGE SCALE GENOMIC DNA]</scope>
    <source>
        <strain evidence="1 2">36R_ATNSAL</strain>
    </source>
</reference>
<sequence length="103" mass="12223">MKLLKVNKKAADTYRHTVKGNYKLSDNKIQQKLNRHIICLQEREPDRVIKQGLMGKVYLYGNLMIKVRWGKIVEVINLPYKLRIEKRLEDSVFQAIENQLNNK</sequence>
<comment type="caution">
    <text evidence="1">The sequence shown here is derived from an EMBL/GenBank/DDBJ whole genome shotgun (WGS) entry which is preliminary data.</text>
</comment>
<evidence type="ECO:0000313" key="2">
    <source>
        <dbReference type="Proteomes" id="UP000228754"/>
    </source>
</evidence>
<dbReference type="AlphaFoldDB" id="A0A2A5INK1"/>